<dbReference type="InterPro" id="IPR038459">
    <property type="entry name" value="MT_TRM10-typ_sf"/>
</dbReference>
<accession>A0A922L0N8</accession>
<reference evidence="1" key="1">
    <citation type="submission" date="2013-05" db="EMBL/GenBank/DDBJ databases">
        <authorList>
            <person name="Yim A.K.Y."/>
            <person name="Chan T.F."/>
            <person name="Ji K.M."/>
            <person name="Liu X.Y."/>
            <person name="Zhou J.W."/>
            <person name="Li R.Q."/>
            <person name="Yang K.Y."/>
            <person name="Li J."/>
            <person name="Li M."/>
            <person name="Law P.T.W."/>
            <person name="Wu Y.L."/>
            <person name="Cai Z.L."/>
            <person name="Qin H."/>
            <person name="Bao Y."/>
            <person name="Leung R.K.K."/>
            <person name="Ng P.K.S."/>
            <person name="Zou J."/>
            <person name="Zhong X.J."/>
            <person name="Ran P.X."/>
            <person name="Zhong N.S."/>
            <person name="Liu Z.G."/>
            <person name="Tsui S.K.W."/>
        </authorList>
    </citation>
    <scope>NUCLEOTIDE SEQUENCE</scope>
    <source>
        <strain evidence="1">Derf</strain>
        <tissue evidence="1">Whole organism</tissue>
    </source>
</reference>
<keyword evidence="2" id="KW-1185">Reference proteome</keyword>
<keyword evidence="1" id="KW-0808">Transferase</keyword>
<comment type="caution">
    <text evidence="1">The sequence shown here is derived from an EMBL/GenBank/DDBJ whole genome shotgun (WGS) entry which is preliminary data.</text>
</comment>
<dbReference type="Proteomes" id="UP000790347">
    <property type="component" value="Unassembled WGS sequence"/>
</dbReference>
<keyword evidence="1" id="KW-0489">Methyltransferase</keyword>
<evidence type="ECO:0000313" key="2">
    <source>
        <dbReference type="Proteomes" id="UP000790347"/>
    </source>
</evidence>
<dbReference type="AlphaFoldDB" id="A0A922L0N8"/>
<evidence type="ECO:0000313" key="1">
    <source>
        <dbReference type="EMBL" id="KAH9502021.1"/>
    </source>
</evidence>
<sequence>MFKKLSNLVIFMKKSHHHHRKADKILSNHLLISSLSSKSHNEEYKNHDQRIKLYVDELFKRKLLPSRNVQYKSMNELQQRVATILERFDYGMYKNNLNNEEFDQYESTREKFHLKSEEIFEILSTQNDDDDRLLKYFINNRCQLYEKFLRRLNRSQIRQRRKQDQHADDGDDNLRSGIWSDQNELAYGLWHNCLFTKMKRSSLSHLYDRRLTSQAMYCPSTPRVLIDLDYAMDQDFFHTRKILNDVRNLLAVNKYHHINPFRIEFVRSSHHGLKNSRFDKIVHTFMSWWNDPKQYQYTIHHVAKPVNVLESDEKLIYFTPNAKIPLTMSELLDERNIFAIPCHNSRSLRDPVFNRINRLQYQKSSPQRIMVRRLPTTEHIVWNKFHGVISWSLFLTILHDIRHNQHDDWNSVFKRYLLENELIKSDDELSREMQNRQQIQIKREKQIVDFKRSINVK</sequence>
<name>A0A922L0N8_DERFA</name>
<dbReference type="GO" id="GO:0032259">
    <property type="term" value="P:methylation"/>
    <property type="evidence" value="ECO:0007669"/>
    <property type="project" value="UniProtKB-KW"/>
</dbReference>
<protein>
    <submittedName>
        <fullName evidence="1">tRNA methyltransferase 10 C</fullName>
    </submittedName>
</protein>
<dbReference type="Gene3D" id="3.40.1280.30">
    <property type="match status" value="1"/>
</dbReference>
<dbReference type="EMBL" id="ASGP02000006">
    <property type="protein sequence ID" value="KAH9502021.1"/>
    <property type="molecule type" value="Genomic_DNA"/>
</dbReference>
<dbReference type="GO" id="GO:0008168">
    <property type="term" value="F:methyltransferase activity"/>
    <property type="evidence" value="ECO:0007669"/>
    <property type="project" value="UniProtKB-KW"/>
</dbReference>
<reference evidence="1" key="2">
    <citation type="journal article" date="2022" name="Res Sq">
        <title>Comparative Genomics Reveals Insights into the Divergent Evolution of Astigmatic Mites and Household Pest Adaptations.</title>
        <authorList>
            <person name="Xiong Q."/>
            <person name="Wan A.T.-Y."/>
            <person name="Liu X.-Y."/>
            <person name="Fung C.S.-H."/>
            <person name="Xiao X."/>
            <person name="Malainual N."/>
            <person name="Hou J."/>
            <person name="Wang L."/>
            <person name="Wang M."/>
            <person name="Yang K."/>
            <person name="Cui Y."/>
            <person name="Leung E."/>
            <person name="Nong W."/>
            <person name="Shin S.-K."/>
            <person name="Au S."/>
            <person name="Jeong K.Y."/>
            <person name="Chew F.T."/>
            <person name="Hui J."/>
            <person name="Leung T.F."/>
            <person name="Tungtrongchitr A."/>
            <person name="Zhong N."/>
            <person name="Liu Z."/>
            <person name="Tsui S."/>
        </authorList>
    </citation>
    <scope>NUCLEOTIDE SEQUENCE</scope>
    <source>
        <strain evidence="1">Derf</strain>
        <tissue evidence="1">Whole organism</tissue>
    </source>
</reference>
<organism evidence="1 2">
    <name type="scientific">Dermatophagoides farinae</name>
    <name type="common">American house dust mite</name>
    <dbReference type="NCBI Taxonomy" id="6954"/>
    <lineage>
        <taxon>Eukaryota</taxon>
        <taxon>Metazoa</taxon>
        <taxon>Ecdysozoa</taxon>
        <taxon>Arthropoda</taxon>
        <taxon>Chelicerata</taxon>
        <taxon>Arachnida</taxon>
        <taxon>Acari</taxon>
        <taxon>Acariformes</taxon>
        <taxon>Sarcoptiformes</taxon>
        <taxon>Astigmata</taxon>
        <taxon>Psoroptidia</taxon>
        <taxon>Analgoidea</taxon>
        <taxon>Pyroglyphidae</taxon>
        <taxon>Dermatophagoidinae</taxon>
        <taxon>Dermatophagoides</taxon>
    </lineage>
</organism>
<gene>
    <name evidence="1" type="primary">TRMT10C_5</name>
    <name evidence="1" type="ORF">DERF_012822</name>
</gene>
<proteinExistence type="predicted"/>